<comment type="caution">
    <text evidence="1">The sequence shown here is derived from an EMBL/GenBank/DDBJ whole genome shotgun (WGS) entry which is preliminary data.</text>
</comment>
<accession>A0ABD4YRP4</accession>
<proteinExistence type="predicted"/>
<reference evidence="1 2" key="1">
    <citation type="submission" date="2022-09" db="EMBL/GenBank/DDBJ databases">
        <title>Intensive care unit water sources are persistently colonized with multi-drug resistant bacteria and are the site of extensive horizontal gene transfer of antibiotic resistance genes.</title>
        <authorList>
            <person name="Diorio-Toth L."/>
        </authorList>
    </citation>
    <scope>NUCLEOTIDE SEQUENCE [LARGE SCALE GENOMIC DNA]</scope>
    <source>
        <strain evidence="1 2">GD03967</strain>
    </source>
</reference>
<sequence length="90" mass="10136">MSDYINTPPVRELWTRALRVLGDVKNGDYIPLARLQAAFGLEQGRKLQDMLAAGERDGLLEIDRGAVPTTYRATFILERSARALSEDWTD</sequence>
<name>A0ABD4YRP4_9BURK</name>
<dbReference type="AlphaFoldDB" id="A0ABD4YRP4"/>
<evidence type="ECO:0000313" key="1">
    <source>
        <dbReference type="EMBL" id="MDH1177911.1"/>
    </source>
</evidence>
<evidence type="ECO:0000313" key="2">
    <source>
        <dbReference type="Proteomes" id="UP001158644"/>
    </source>
</evidence>
<organism evidence="1 2">
    <name type="scientific">Achromobacter mucicolens</name>
    <dbReference type="NCBI Taxonomy" id="1389922"/>
    <lineage>
        <taxon>Bacteria</taxon>
        <taxon>Pseudomonadati</taxon>
        <taxon>Pseudomonadota</taxon>
        <taxon>Betaproteobacteria</taxon>
        <taxon>Burkholderiales</taxon>
        <taxon>Alcaligenaceae</taxon>
        <taxon>Achromobacter</taxon>
    </lineage>
</organism>
<dbReference type="EMBL" id="JAOBZK010000007">
    <property type="protein sequence ID" value="MDH1177911.1"/>
    <property type="molecule type" value="Genomic_DNA"/>
</dbReference>
<gene>
    <name evidence="1" type="ORF">N5C72_07485</name>
</gene>
<dbReference type="RefSeq" id="WP_279990254.1">
    <property type="nucleotide sequence ID" value="NZ_JAOBZK010000007.1"/>
</dbReference>
<protein>
    <submittedName>
        <fullName evidence="1">Uncharacterized protein</fullName>
    </submittedName>
</protein>
<dbReference type="Proteomes" id="UP001158644">
    <property type="component" value="Unassembled WGS sequence"/>
</dbReference>